<dbReference type="Proteomes" id="UP000675881">
    <property type="component" value="Chromosome 3"/>
</dbReference>
<feature type="region of interest" description="Disordered" evidence="1">
    <location>
        <begin position="99"/>
        <end position="121"/>
    </location>
</feature>
<protein>
    <submittedName>
        <fullName evidence="2">(salmon louse) hypothetical protein</fullName>
    </submittedName>
</protein>
<keyword evidence="4" id="KW-1185">Reference proteome</keyword>
<accession>A0A0K2SXJ7</accession>
<name>A0A0K2SXJ7_LEPSM</name>
<reference evidence="3" key="1">
    <citation type="submission" date="2014-05" db="EMBL/GenBank/DDBJ databases">
        <authorList>
            <person name="Chronopoulou M."/>
        </authorList>
    </citation>
    <scope>NUCLEOTIDE SEQUENCE</scope>
    <source>
        <tissue evidence="3">Whole organism</tissue>
    </source>
</reference>
<evidence type="ECO:0000256" key="1">
    <source>
        <dbReference type="SAM" id="MobiDB-lite"/>
    </source>
</evidence>
<dbReference type="AlphaFoldDB" id="A0A0K2SXJ7"/>
<sequence>MSIIESIREVKGTLSPYEKMKRSIIEKKLESEPFMKLCNCQRFSKYKTSSDCICMKDRSKDVDGEFERARIGFEANNAKLGIDKLTAAFLTFAENNKQTKDKDENNLESIELHNDQSSREQDIENVEEIIDETNFRNYV</sequence>
<gene>
    <name evidence="2" type="ORF">LSAA_7007</name>
</gene>
<organism evidence="3">
    <name type="scientific">Lepeophtheirus salmonis</name>
    <name type="common">Salmon louse</name>
    <name type="synonym">Caligus salmonis</name>
    <dbReference type="NCBI Taxonomy" id="72036"/>
    <lineage>
        <taxon>Eukaryota</taxon>
        <taxon>Metazoa</taxon>
        <taxon>Ecdysozoa</taxon>
        <taxon>Arthropoda</taxon>
        <taxon>Crustacea</taxon>
        <taxon>Multicrustacea</taxon>
        <taxon>Hexanauplia</taxon>
        <taxon>Copepoda</taxon>
        <taxon>Siphonostomatoida</taxon>
        <taxon>Caligidae</taxon>
        <taxon>Lepeophtheirus</taxon>
    </lineage>
</organism>
<evidence type="ECO:0000313" key="3">
    <source>
        <dbReference type="EMBL" id="CDW18503.1"/>
    </source>
</evidence>
<evidence type="ECO:0000313" key="2">
    <source>
        <dbReference type="EMBL" id="CAF2899248.1"/>
    </source>
</evidence>
<dbReference type="EMBL" id="HACA01001142">
    <property type="protein sequence ID" value="CDW18503.1"/>
    <property type="molecule type" value="Transcribed_RNA"/>
</dbReference>
<evidence type="ECO:0000313" key="4">
    <source>
        <dbReference type="Proteomes" id="UP000675881"/>
    </source>
</evidence>
<proteinExistence type="predicted"/>
<dbReference type="EMBL" id="HG994582">
    <property type="protein sequence ID" value="CAF2899248.1"/>
    <property type="molecule type" value="Genomic_DNA"/>
</dbReference>
<reference evidence="2" key="2">
    <citation type="submission" date="2021-02" db="EMBL/GenBank/DDBJ databases">
        <authorList>
            <person name="Bekaert M."/>
        </authorList>
    </citation>
    <scope>NUCLEOTIDE SEQUENCE</scope>
    <source>
        <strain evidence="2">IoA-00</strain>
    </source>
</reference>